<dbReference type="PANTHER" id="PTHR30537">
    <property type="entry name" value="HTH-TYPE TRANSCRIPTIONAL REGULATOR"/>
    <property type="match status" value="1"/>
</dbReference>
<keyword evidence="4" id="KW-0804">Transcription</keyword>
<dbReference type="Proteomes" id="UP000809621">
    <property type="component" value="Unassembled WGS sequence"/>
</dbReference>
<proteinExistence type="inferred from homology"/>
<accession>A0ABS2HIM5</accession>
<comment type="similarity">
    <text evidence="1">Belongs to the LysR transcriptional regulatory family.</text>
</comment>
<keyword evidence="7" id="KW-1185">Reference proteome</keyword>
<dbReference type="Gene3D" id="3.40.190.290">
    <property type="match status" value="1"/>
</dbReference>
<evidence type="ECO:0000256" key="3">
    <source>
        <dbReference type="ARBA" id="ARBA00023125"/>
    </source>
</evidence>
<dbReference type="InterPro" id="IPR000847">
    <property type="entry name" value="LysR_HTH_N"/>
</dbReference>
<gene>
    <name evidence="6" type="ORF">JQC93_06330</name>
</gene>
<protein>
    <submittedName>
        <fullName evidence="6">LysR family transcriptional regulator</fullName>
    </submittedName>
</protein>
<dbReference type="SUPFAM" id="SSF46785">
    <property type="entry name" value="Winged helix' DNA-binding domain"/>
    <property type="match status" value="1"/>
</dbReference>
<dbReference type="InterPro" id="IPR036390">
    <property type="entry name" value="WH_DNA-bd_sf"/>
</dbReference>
<evidence type="ECO:0000313" key="7">
    <source>
        <dbReference type="Proteomes" id="UP000809621"/>
    </source>
</evidence>
<dbReference type="Gene3D" id="1.10.10.10">
    <property type="entry name" value="Winged helix-like DNA-binding domain superfamily/Winged helix DNA-binding domain"/>
    <property type="match status" value="1"/>
</dbReference>
<dbReference type="Pfam" id="PF00126">
    <property type="entry name" value="HTH_1"/>
    <property type="match status" value="1"/>
</dbReference>
<dbReference type="InterPro" id="IPR036388">
    <property type="entry name" value="WH-like_DNA-bd_sf"/>
</dbReference>
<dbReference type="InterPro" id="IPR058163">
    <property type="entry name" value="LysR-type_TF_proteobact-type"/>
</dbReference>
<keyword evidence="3" id="KW-0238">DNA-binding</keyword>
<comment type="caution">
    <text evidence="6">The sequence shown here is derived from an EMBL/GenBank/DDBJ whole genome shotgun (WGS) entry which is preliminary data.</text>
</comment>
<dbReference type="PANTHER" id="PTHR30537:SF5">
    <property type="entry name" value="HTH-TYPE TRANSCRIPTIONAL ACTIVATOR TTDR-RELATED"/>
    <property type="match status" value="1"/>
</dbReference>
<reference evidence="6 7" key="1">
    <citation type="submission" date="2021-02" db="EMBL/GenBank/DDBJ databases">
        <authorList>
            <person name="Park J.-S."/>
        </authorList>
    </citation>
    <scope>NUCLEOTIDE SEQUENCE [LARGE SCALE GENOMIC DNA]</scope>
    <source>
        <strain evidence="6 7">188UL20-2</strain>
    </source>
</reference>
<sequence>MNNDLNEIRIFAKVAQLQSFTKAAQALNIEKSTASSKVKQLENRLNIRLLQRTTRSVLLTPAGEQYLDYCLDALNALNQADNYIAELNQVPSGYLKVAVPHNFLDVVIDSVITPFLNAYPQVSLEIIQTDNDIDLIEEGCDLAVRFEFNDIADSSLVYRKLFDTQWIAVATPEFMNTHGYPKSIAEISALPSVGVVGAHTSRTHKGNQQLYWQGTKVPLTHRLITNNARATIEAIKADIGFGVMPKGMVRNELENGTLVQVSPKLNIEHSSMYVVYPSRIGQPAKAKAMLEALLEWAKQRQ</sequence>
<dbReference type="RefSeq" id="WP_205157633.1">
    <property type="nucleotide sequence ID" value="NZ_JAFEUM010000002.1"/>
</dbReference>
<dbReference type="SUPFAM" id="SSF53850">
    <property type="entry name" value="Periplasmic binding protein-like II"/>
    <property type="match status" value="1"/>
</dbReference>
<organism evidence="6 7">
    <name type="scientific">Vibrio ulleungensis</name>
    <dbReference type="NCBI Taxonomy" id="2807619"/>
    <lineage>
        <taxon>Bacteria</taxon>
        <taxon>Pseudomonadati</taxon>
        <taxon>Pseudomonadota</taxon>
        <taxon>Gammaproteobacteria</taxon>
        <taxon>Vibrionales</taxon>
        <taxon>Vibrionaceae</taxon>
        <taxon>Vibrio</taxon>
    </lineage>
</organism>
<evidence type="ECO:0000259" key="5">
    <source>
        <dbReference type="PROSITE" id="PS50931"/>
    </source>
</evidence>
<dbReference type="CDD" id="cd08422">
    <property type="entry name" value="PBP2_CrgA_like"/>
    <property type="match status" value="1"/>
</dbReference>
<evidence type="ECO:0000256" key="2">
    <source>
        <dbReference type="ARBA" id="ARBA00023015"/>
    </source>
</evidence>
<dbReference type="InterPro" id="IPR005119">
    <property type="entry name" value="LysR_subst-bd"/>
</dbReference>
<evidence type="ECO:0000256" key="1">
    <source>
        <dbReference type="ARBA" id="ARBA00009437"/>
    </source>
</evidence>
<evidence type="ECO:0000313" key="6">
    <source>
        <dbReference type="EMBL" id="MBM7036023.1"/>
    </source>
</evidence>
<dbReference type="PROSITE" id="PS50931">
    <property type="entry name" value="HTH_LYSR"/>
    <property type="match status" value="1"/>
</dbReference>
<dbReference type="Pfam" id="PF03466">
    <property type="entry name" value="LysR_substrate"/>
    <property type="match status" value="1"/>
</dbReference>
<keyword evidence="2" id="KW-0805">Transcription regulation</keyword>
<evidence type="ECO:0000256" key="4">
    <source>
        <dbReference type="ARBA" id="ARBA00023163"/>
    </source>
</evidence>
<name>A0ABS2HIM5_9VIBR</name>
<dbReference type="EMBL" id="JAFEUM010000002">
    <property type="protein sequence ID" value="MBM7036023.1"/>
    <property type="molecule type" value="Genomic_DNA"/>
</dbReference>
<feature type="domain" description="HTH lysR-type" evidence="5">
    <location>
        <begin position="1"/>
        <end position="60"/>
    </location>
</feature>